<protein>
    <submittedName>
        <fullName evidence="1">Uncharacterized protein</fullName>
    </submittedName>
</protein>
<evidence type="ECO:0000313" key="2">
    <source>
        <dbReference type="Proteomes" id="UP000525336"/>
    </source>
</evidence>
<comment type="caution">
    <text evidence="1">The sequence shown here is derived from an EMBL/GenBank/DDBJ whole genome shotgun (WGS) entry which is preliminary data.</text>
</comment>
<dbReference type="Proteomes" id="UP000525336">
    <property type="component" value="Unassembled WGS sequence"/>
</dbReference>
<dbReference type="AlphaFoldDB" id="A0A7Y4DPT4"/>
<gene>
    <name evidence="1" type="ORF">F0245_01180</name>
</gene>
<organism evidence="1 2">
    <name type="scientific">Vibrio chagasii</name>
    <dbReference type="NCBI Taxonomy" id="170679"/>
    <lineage>
        <taxon>Bacteria</taxon>
        <taxon>Pseudomonadati</taxon>
        <taxon>Pseudomonadota</taxon>
        <taxon>Gammaproteobacteria</taxon>
        <taxon>Vibrionales</taxon>
        <taxon>Vibrionaceae</taxon>
        <taxon>Vibrio</taxon>
    </lineage>
</organism>
<evidence type="ECO:0000313" key="1">
    <source>
        <dbReference type="EMBL" id="NOH32004.1"/>
    </source>
</evidence>
<dbReference type="EMBL" id="VTXW01000001">
    <property type="protein sequence ID" value="NOH32004.1"/>
    <property type="molecule type" value="Genomic_DNA"/>
</dbReference>
<reference evidence="1 2" key="1">
    <citation type="submission" date="2019-09" db="EMBL/GenBank/DDBJ databases">
        <title>Draft genome sequencing and comparative genomics of hatchery-associated Vibrios.</title>
        <authorList>
            <person name="Kehlet-Delgado H."/>
            <person name="Mueller R.S."/>
        </authorList>
    </citation>
    <scope>NUCLEOTIDE SEQUENCE [LARGE SCALE GENOMIC DNA]</scope>
    <source>
        <strain evidence="1 2">00-90-10</strain>
    </source>
</reference>
<dbReference type="RefSeq" id="WP_171366473.1">
    <property type="nucleotide sequence ID" value="NZ_VTXW01000001.1"/>
</dbReference>
<sequence length="230" mass="25976">MNIDSNEKKVEFLDFFLDRYLERGFGTLSKSEIDMLMMHLIMEHSSLKYKPNHEISLDLKLSETKVKNLIHKAKLQFIDNHDDYVKAEFLALLHKSKLETEKSKVIMVIEDAFVKQGIQARLKSLGHFADNSFNAELVKISLNSFYELLRSFYSNDDIAQFEDELNAALEKDAENKIEFKELLKDFLSGASTKAGEKAMEAAFAFATGGASEIAPLINSAKAILAPETAN</sequence>
<name>A0A7Y4DPT4_9VIBR</name>
<proteinExistence type="predicted"/>
<accession>A0A7Y4DPT4</accession>